<name>A0A061BB93_RHOTO</name>
<feature type="compositionally biased region" description="Basic and acidic residues" evidence="1">
    <location>
        <begin position="400"/>
        <end position="423"/>
    </location>
</feature>
<sequence length="431" mass="47683">MQPPPSAEGERIDPETLLKLLWKVAQDTPEEYKIKIKLTEVVKEKKAGADANSKGIALPESKSDGDPLVAFELDVTAEEFLKNYAHLKRPLDIEVSGDWKVVSSDGIILALHLTNILGFLLNDSSKGLEEAERMGAWIEREILANGGAPRAATKSRHASYLRKPDPRKGATHLFAWAPAGHEEPAQIRASKDMSAEYVSRLGENISIAIEAVIKTLSIIENAAYQVLVKNWNEKLAGSSFAVKMNNPFWRHQGLVIVHNLPADPHIDILDSKIVMTAMLPTGDFEGGQLTLESIGIKSEYRPGDVVFVRSWLVKHAVLAISDGDTRHSLVFVLQDKLATKGGFEADWQGLATGEAAFGSSTNEEEARRKGDAEALKVRREREMEQEMAEAGRRGKGKGHASADDVARWEEERRPVPEREEDNGRMWVDSPF</sequence>
<evidence type="ECO:0000313" key="2">
    <source>
        <dbReference type="EMBL" id="CDR44211.1"/>
    </source>
</evidence>
<dbReference type="AlphaFoldDB" id="A0A061BB93"/>
<dbReference type="Gene3D" id="3.60.130.30">
    <property type="match status" value="1"/>
</dbReference>
<protein>
    <submittedName>
        <fullName evidence="2">RHTO0S09e01244g1_1</fullName>
    </submittedName>
</protein>
<accession>A0A061BB93</accession>
<feature type="region of interest" description="Disordered" evidence="1">
    <location>
        <begin position="356"/>
        <end position="431"/>
    </location>
</feature>
<dbReference type="EMBL" id="LK052944">
    <property type="protein sequence ID" value="CDR44211.1"/>
    <property type="molecule type" value="Genomic_DNA"/>
</dbReference>
<reference evidence="2" key="1">
    <citation type="journal article" date="2014" name="Genome Announc.">
        <title>Draft genome sequence of Rhodosporidium toruloides CECT1137, an oleaginous yeast of biotechnological interest.</title>
        <authorList>
            <person name="Morin N."/>
            <person name="Calcas X."/>
            <person name="Devillers H."/>
            <person name="Durrens P."/>
            <person name="Sherman D.J."/>
            <person name="Nicaud J.-M."/>
            <person name="Neuveglise C."/>
        </authorList>
    </citation>
    <scope>NUCLEOTIDE SEQUENCE</scope>
    <source>
        <strain evidence="2">CECT1137</strain>
    </source>
</reference>
<proteinExistence type="predicted"/>
<evidence type="ECO:0000256" key="1">
    <source>
        <dbReference type="SAM" id="MobiDB-lite"/>
    </source>
</evidence>
<dbReference type="OrthoDB" id="3258445at2759"/>
<gene>
    <name evidence="2" type="ORF">RHTO0S_09e01244g</name>
</gene>
<feature type="compositionally biased region" description="Basic and acidic residues" evidence="1">
    <location>
        <begin position="364"/>
        <end position="392"/>
    </location>
</feature>
<organism evidence="2">
    <name type="scientific">Rhodotorula toruloides</name>
    <name type="common">Yeast</name>
    <name type="synonym">Rhodosporidium toruloides</name>
    <dbReference type="NCBI Taxonomy" id="5286"/>
    <lineage>
        <taxon>Eukaryota</taxon>
        <taxon>Fungi</taxon>
        <taxon>Dikarya</taxon>
        <taxon>Basidiomycota</taxon>
        <taxon>Pucciniomycotina</taxon>
        <taxon>Microbotryomycetes</taxon>
        <taxon>Sporidiobolales</taxon>
        <taxon>Sporidiobolaceae</taxon>
        <taxon>Rhodotorula</taxon>
    </lineage>
</organism>